<dbReference type="InterPro" id="IPR002913">
    <property type="entry name" value="START_lipid-bd_dom"/>
</dbReference>
<reference evidence="3 4" key="1">
    <citation type="submission" date="2017-11" db="EMBL/GenBank/DDBJ databases">
        <title>Taxonomic description and genome sequences of Spirosoma HA7 sp. nov., isolated from pollen microhabitat of Corylus avellana.</title>
        <authorList>
            <person name="Ambika Manirajan B."/>
            <person name="Suarez C."/>
            <person name="Ratering S."/>
            <person name="Geissler-Plaum R."/>
            <person name="Cardinale M."/>
            <person name="Sylvia S."/>
        </authorList>
    </citation>
    <scope>NUCLEOTIDE SEQUENCE [LARGE SCALE GENOMIC DNA]</scope>
    <source>
        <strain evidence="3 4">HA7</strain>
    </source>
</reference>
<dbReference type="RefSeq" id="WP_100989957.1">
    <property type="nucleotide sequence ID" value="NZ_CP025096.1"/>
</dbReference>
<dbReference type="GO" id="GO:0005737">
    <property type="term" value="C:cytoplasm"/>
    <property type="evidence" value="ECO:0007669"/>
    <property type="project" value="UniProtKB-ARBA"/>
</dbReference>
<dbReference type="Pfam" id="PF01852">
    <property type="entry name" value="START"/>
    <property type="match status" value="1"/>
</dbReference>
<dbReference type="PIRSF" id="PIRSF039033">
    <property type="entry name" value="START_dom"/>
    <property type="match status" value="1"/>
</dbReference>
<dbReference type="InterPro" id="IPR023393">
    <property type="entry name" value="START-like_dom_sf"/>
</dbReference>
<dbReference type="GO" id="GO:0008289">
    <property type="term" value="F:lipid binding"/>
    <property type="evidence" value="ECO:0007669"/>
    <property type="project" value="InterPro"/>
</dbReference>
<dbReference type="Proteomes" id="UP000232883">
    <property type="component" value="Chromosome"/>
</dbReference>
<keyword evidence="1" id="KW-0732">Signal</keyword>
<dbReference type="InterPro" id="IPR028347">
    <property type="entry name" value="START_dom_prot"/>
</dbReference>
<dbReference type="PANTHER" id="PTHR19308">
    <property type="entry name" value="PHOSPHATIDYLCHOLINE TRANSFER PROTEIN"/>
    <property type="match status" value="1"/>
</dbReference>
<feature type="domain" description="START" evidence="2">
    <location>
        <begin position="28"/>
        <end position="193"/>
    </location>
</feature>
<dbReference type="PANTHER" id="PTHR19308:SF14">
    <property type="entry name" value="START DOMAIN-CONTAINING PROTEIN"/>
    <property type="match status" value="1"/>
</dbReference>
<dbReference type="OrthoDB" id="5734556at2"/>
<dbReference type="EMBL" id="CP025096">
    <property type="protein sequence ID" value="AUD03890.1"/>
    <property type="molecule type" value="Genomic_DNA"/>
</dbReference>
<dbReference type="KEGG" id="spir:CWM47_19915"/>
<evidence type="ECO:0000313" key="4">
    <source>
        <dbReference type="Proteomes" id="UP000232883"/>
    </source>
</evidence>
<name>A0A2K8Z1X1_9BACT</name>
<sequence>MRLFQSGCFWVLLIISFGLGVGSVQAQAQEAWKLAKDKDQIQVYTRNIPGSRSSELRVECAMEGTQSQLVALLSDIANYKNVIYKTKSARLIRRVSETELLYHVVTAVPWPVSDRDMGVKLTFTQDPATKILHVKGVGMPDLVATQPNTVRIADWLAIWQVRPVTKQRMQVTYTCRLDPGGDIPSWLDNVAAATSAYQSFLLIRNSLSLPRYQNKSFAFLSQ</sequence>
<gene>
    <name evidence="3" type="ORF">CWM47_19915</name>
</gene>
<evidence type="ECO:0000313" key="3">
    <source>
        <dbReference type="EMBL" id="AUD03890.1"/>
    </source>
</evidence>
<dbReference type="Gene3D" id="3.30.530.20">
    <property type="match status" value="1"/>
</dbReference>
<evidence type="ECO:0000259" key="2">
    <source>
        <dbReference type="Pfam" id="PF01852"/>
    </source>
</evidence>
<keyword evidence="4" id="KW-1185">Reference proteome</keyword>
<dbReference type="SUPFAM" id="SSF55961">
    <property type="entry name" value="Bet v1-like"/>
    <property type="match status" value="1"/>
</dbReference>
<proteinExistence type="predicted"/>
<dbReference type="InterPro" id="IPR051213">
    <property type="entry name" value="START_lipid_transfer"/>
</dbReference>
<organism evidence="3 4">
    <name type="scientific">Spirosoma pollinicola</name>
    <dbReference type="NCBI Taxonomy" id="2057025"/>
    <lineage>
        <taxon>Bacteria</taxon>
        <taxon>Pseudomonadati</taxon>
        <taxon>Bacteroidota</taxon>
        <taxon>Cytophagia</taxon>
        <taxon>Cytophagales</taxon>
        <taxon>Cytophagaceae</taxon>
        <taxon>Spirosoma</taxon>
    </lineage>
</organism>
<accession>A0A2K8Z1X1</accession>
<dbReference type="AlphaFoldDB" id="A0A2K8Z1X1"/>
<protein>
    <recommendedName>
        <fullName evidence="2">START domain-containing protein</fullName>
    </recommendedName>
</protein>
<evidence type="ECO:0000256" key="1">
    <source>
        <dbReference type="SAM" id="SignalP"/>
    </source>
</evidence>
<feature type="signal peptide" evidence="1">
    <location>
        <begin position="1"/>
        <end position="28"/>
    </location>
</feature>
<feature type="chain" id="PRO_5014662267" description="START domain-containing protein" evidence="1">
    <location>
        <begin position="29"/>
        <end position="222"/>
    </location>
</feature>